<feature type="compositionally biased region" description="Basic and acidic residues" evidence="1">
    <location>
        <begin position="657"/>
        <end position="666"/>
    </location>
</feature>
<gene>
    <name evidence="3" type="ORF">PCANC_17242</name>
    <name evidence="2" type="ORF">PCANC_23719</name>
    <name evidence="6" type="ORF">PCASD_00888</name>
    <name evidence="4" type="ORF">PCASD_06667</name>
    <name evidence="5" type="ORF">PCASD_08854</name>
</gene>
<evidence type="ECO:0000313" key="4">
    <source>
        <dbReference type="EMBL" id="PLW36951.1"/>
    </source>
</evidence>
<feature type="compositionally biased region" description="Polar residues" evidence="1">
    <location>
        <begin position="33"/>
        <end position="46"/>
    </location>
</feature>
<feature type="region of interest" description="Disordered" evidence="1">
    <location>
        <begin position="657"/>
        <end position="679"/>
    </location>
</feature>
<reference evidence="7 8" key="1">
    <citation type="submission" date="2017-11" db="EMBL/GenBank/DDBJ databases">
        <title>De novo assembly and phasing of dikaryotic genomes from two isolates of Puccinia coronata f. sp. avenae, the causal agent of oat crown rust.</title>
        <authorList>
            <person name="Miller M.E."/>
            <person name="Zhang Y."/>
            <person name="Omidvar V."/>
            <person name="Sperschneider J."/>
            <person name="Schwessinger B."/>
            <person name="Raley C."/>
            <person name="Palmer J.M."/>
            <person name="Garnica D."/>
            <person name="Upadhyaya N."/>
            <person name="Rathjen J."/>
            <person name="Taylor J.M."/>
            <person name="Park R.F."/>
            <person name="Dodds P.N."/>
            <person name="Hirsch C.D."/>
            <person name="Kianian S.F."/>
            <person name="Figueroa M."/>
        </authorList>
    </citation>
    <scope>NUCLEOTIDE SEQUENCE [LARGE SCALE GENOMIC DNA]</scope>
    <source>
        <strain evidence="2">12NC29</strain>
        <strain evidence="4">12SD80</strain>
    </source>
</reference>
<feature type="compositionally biased region" description="Polar residues" evidence="1">
    <location>
        <begin position="548"/>
        <end position="558"/>
    </location>
</feature>
<evidence type="ECO:0000256" key="1">
    <source>
        <dbReference type="SAM" id="MobiDB-lite"/>
    </source>
</evidence>
<dbReference type="EMBL" id="PGCJ01000311">
    <property type="protein sequence ID" value="PLW32955.1"/>
    <property type="molecule type" value="Genomic_DNA"/>
</dbReference>
<feature type="compositionally biased region" description="Basic residues" evidence="1">
    <location>
        <begin position="530"/>
        <end position="540"/>
    </location>
</feature>
<dbReference type="EMBL" id="PGCI01000003">
    <property type="protein sequence ID" value="PLW51947.1"/>
    <property type="molecule type" value="Genomic_DNA"/>
</dbReference>
<dbReference type="EMBL" id="PGCI01000151">
    <property type="protein sequence ID" value="PLW36951.1"/>
    <property type="molecule type" value="Genomic_DNA"/>
</dbReference>
<dbReference type="OrthoDB" id="2499248at2759"/>
<feature type="compositionally biased region" description="Polar residues" evidence="1">
    <location>
        <begin position="476"/>
        <end position="490"/>
    </location>
</feature>
<evidence type="ECO:0000313" key="3">
    <source>
        <dbReference type="EMBL" id="PLW32955.1"/>
    </source>
</evidence>
<evidence type="ECO:0000313" key="8">
    <source>
        <dbReference type="Proteomes" id="UP000235392"/>
    </source>
</evidence>
<evidence type="ECO:0000313" key="7">
    <source>
        <dbReference type="Proteomes" id="UP000235388"/>
    </source>
</evidence>
<evidence type="ECO:0000313" key="6">
    <source>
        <dbReference type="EMBL" id="PLW51947.1"/>
    </source>
</evidence>
<dbReference type="Proteomes" id="UP000235392">
    <property type="component" value="Unassembled WGS sequence"/>
</dbReference>
<proteinExistence type="predicted"/>
<evidence type="ECO:0000313" key="5">
    <source>
        <dbReference type="EMBL" id="PLW40509.1"/>
    </source>
</evidence>
<protein>
    <submittedName>
        <fullName evidence="2">Uncharacterized protein</fullName>
    </submittedName>
</protein>
<dbReference type="EMBL" id="PGCI01000101">
    <property type="protein sequence ID" value="PLW40509.1"/>
    <property type="molecule type" value="Genomic_DNA"/>
</dbReference>
<feature type="compositionally biased region" description="Low complexity" evidence="1">
    <location>
        <begin position="8"/>
        <end position="19"/>
    </location>
</feature>
<comment type="caution">
    <text evidence="2">The sequence shown here is derived from an EMBL/GenBank/DDBJ whole genome shotgun (WGS) entry which is preliminary data.</text>
</comment>
<keyword evidence="7" id="KW-1185">Reference proteome</keyword>
<dbReference type="EMBL" id="PGCJ01000371">
    <property type="protein sequence ID" value="PLW30608.1"/>
    <property type="molecule type" value="Genomic_DNA"/>
</dbReference>
<feature type="region of interest" description="Disordered" evidence="1">
    <location>
        <begin position="113"/>
        <end position="149"/>
    </location>
</feature>
<feature type="region of interest" description="Disordered" evidence="1">
    <location>
        <begin position="408"/>
        <end position="558"/>
    </location>
</feature>
<feature type="compositionally biased region" description="Acidic residues" evidence="1">
    <location>
        <begin position="667"/>
        <end position="679"/>
    </location>
</feature>
<dbReference type="Proteomes" id="UP000235388">
    <property type="component" value="Unassembled WGS sequence"/>
</dbReference>
<sequence>MSYRRRPSASPSSSHPPDSACQSHRINPAQKKIASTPQTHPSQDQPVQYTNQFLFYTFKMQINGPNNASEVNELIEPLAPLPFDIPNTSETQESWLAPSIPNSNHRPAFKLFFEPTPGGLPSQGAPSQTQSKELEQAQSLSNAPSPKEPLRPIHIDYMVYNRVATTPLAGKKKGAAKGWEKVTPAEDIVWKTSITDWTWAQVKAQVIDLIRIPRKHLAAHITAQDSLGTLRWFCIILNHRTYGAKSNYSVTSDADFAPFAEAVTQSPTGKVIIKITMDDPDLRAKAKAQDDNLAMNYGPDDERRALELIKTRQAVNPKADINAGDTSAFVADITAHINKCYGSDSETMRIKDPKDPKKSIRIDRQNIWVWARAMQHRAPGVDFDHPPETSQFQSENKAILTVDERKEKTHAQAKIPTASLGNPANAKFSPTHLAPGGRTPQETPVRGPKIWFEPGHNQVEGSDSDEVKGRPFTDQAAGNTRSRKTSSASSDIELVSGACQDTSIPHSPARKLARSPAGNGVSHTLSRLNFGRRHSPRRKSVSPVRKTPGSQGSSVYPANVISISPGTSIVVQEPPVTKPLRPLTKAGRALSIDSFLAHCNFAADDMIPRALIQLAHIRHWSYFREASLTELQNRDHFPLPIARQLKTGAAMLERTHTAPEFDIEVKTDDEDEMENSPEL</sequence>
<dbReference type="AlphaFoldDB" id="A0A2N5TYT2"/>
<accession>A0A2N5TYT2</accession>
<feature type="region of interest" description="Disordered" evidence="1">
    <location>
        <begin position="1"/>
        <end position="46"/>
    </location>
</feature>
<organism evidence="2 7">
    <name type="scientific">Puccinia coronata f. sp. avenae</name>
    <dbReference type="NCBI Taxonomy" id="200324"/>
    <lineage>
        <taxon>Eukaryota</taxon>
        <taxon>Fungi</taxon>
        <taxon>Dikarya</taxon>
        <taxon>Basidiomycota</taxon>
        <taxon>Pucciniomycotina</taxon>
        <taxon>Pucciniomycetes</taxon>
        <taxon>Pucciniales</taxon>
        <taxon>Pucciniaceae</taxon>
        <taxon>Puccinia</taxon>
    </lineage>
</organism>
<evidence type="ECO:0000313" key="2">
    <source>
        <dbReference type="EMBL" id="PLW30608.1"/>
    </source>
</evidence>
<name>A0A2N5TYT2_9BASI</name>
<feature type="compositionally biased region" description="Polar residues" evidence="1">
    <location>
        <begin position="124"/>
        <end position="144"/>
    </location>
</feature>